<dbReference type="KEGG" id="rsin:B6N60_03088"/>
<accession>A0A975TAC8</accession>
<dbReference type="Proteomes" id="UP000683511">
    <property type="component" value="Chromosome"/>
</dbReference>
<sequence>MELVNSTVNADPGYFDCSQKYLTINIRISIKVLIFLYALPK</sequence>
<evidence type="ECO:0000313" key="1">
    <source>
        <dbReference type="EMBL" id="QXE24383.1"/>
    </source>
</evidence>
<organism evidence="1 2">
    <name type="scientific">Richelia sinica FACHB-800</name>
    <dbReference type="NCBI Taxonomy" id="1357546"/>
    <lineage>
        <taxon>Bacteria</taxon>
        <taxon>Bacillati</taxon>
        <taxon>Cyanobacteriota</taxon>
        <taxon>Cyanophyceae</taxon>
        <taxon>Nostocales</taxon>
        <taxon>Nostocaceae</taxon>
        <taxon>Richelia</taxon>
    </lineage>
</organism>
<gene>
    <name evidence="1" type="ORF">B6N60_03088</name>
</gene>
<dbReference type="AlphaFoldDB" id="A0A975TAC8"/>
<keyword evidence="2" id="KW-1185">Reference proteome</keyword>
<proteinExistence type="predicted"/>
<reference evidence="1" key="1">
    <citation type="submission" date="2017-04" db="EMBL/GenBank/DDBJ databases">
        <title>Genome deletions in a multicellular cyanobacterial endosymbiont for morphological adaptation in marine diatoms.</title>
        <authorList>
            <person name="Wang Y."/>
            <person name="Gao H."/>
            <person name="Li R."/>
            <person name="Xu X."/>
        </authorList>
    </citation>
    <scope>NUCLEOTIDE SEQUENCE</scope>
    <source>
        <strain evidence="1">FACHB 800</strain>
    </source>
</reference>
<dbReference type="EMBL" id="CP021056">
    <property type="protein sequence ID" value="QXE24383.1"/>
    <property type="molecule type" value="Genomic_DNA"/>
</dbReference>
<protein>
    <submittedName>
        <fullName evidence="1">Uncharacterized protein</fullName>
    </submittedName>
</protein>
<evidence type="ECO:0000313" key="2">
    <source>
        <dbReference type="Proteomes" id="UP000683511"/>
    </source>
</evidence>
<name>A0A975TAC8_9NOST</name>